<organism evidence="3 4">
    <name type="scientific">Persicobacter diffluens</name>
    <dbReference type="NCBI Taxonomy" id="981"/>
    <lineage>
        <taxon>Bacteria</taxon>
        <taxon>Pseudomonadati</taxon>
        <taxon>Bacteroidota</taxon>
        <taxon>Cytophagia</taxon>
        <taxon>Cytophagales</taxon>
        <taxon>Persicobacteraceae</taxon>
        <taxon>Persicobacter</taxon>
    </lineage>
</organism>
<dbReference type="Proteomes" id="UP001310022">
    <property type="component" value="Unassembled WGS sequence"/>
</dbReference>
<dbReference type="Pfam" id="PF26566">
    <property type="entry name" value="PH_40"/>
    <property type="match status" value="1"/>
</dbReference>
<keyword evidence="1" id="KW-1133">Transmembrane helix</keyword>
<proteinExistence type="predicted"/>
<keyword evidence="1" id="KW-0812">Transmembrane</keyword>
<protein>
    <recommendedName>
        <fullName evidence="2">PH domain-containing protein</fullName>
    </recommendedName>
</protein>
<feature type="transmembrane region" description="Helical" evidence="1">
    <location>
        <begin position="21"/>
        <end position="44"/>
    </location>
</feature>
<feature type="transmembrane region" description="Helical" evidence="1">
    <location>
        <begin position="50"/>
        <end position="70"/>
    </location>
</feature>
<accession>A0AAN4W2S4</accession>
<evidence type="ECO:0000313" key="4">
    <source>
        <dbReference type="Proteomes" id="UP001310022"/>
    </source>
</evidence>
<evidence type="ECO:0000259" key="2">
    <source>
        <dbReference type="Pfam" id="PF26566"/>
    </source>
</evidence>
<dbReference type="InterPro" id="IPR058916">
    <property type="entry name" value="PH_40"/>
</dbReference>
<dbReference type="AlphaFoldDB" id="A0AAN4W2S4"/>
<keyword evidence="4" id="KW-1185">Reference proteome</keyword>
<name>A0AAN4W2S4_9BACT</name>
<comment type="caution">
    <text evidence="3">The sequence shown here is derived from an EMBL/GenBank/DDBJ whole genome shotgun (WGS) entry which is preliminary data.</text>
</comment>
<dbReference type="EMBL" id="BQKE01000004">
    <property type="protein sequence ID" value="GJM64283.1"/>
    <property type="molecule type" value="Genomic_DNA"/>
</dbReference>
<evidence type="ECO:0000256" key="1">
    <source>
        <dbReference type="SAM" id="Phobius"/>
    </source>
</evidence>
<sequence>MNNMIQTYKITLKRNLKMLQYAGFLLVSLLILILIMANSQGVFFVYDSSFVVIFFVFEIPAIILHVEYFIENYQTELTIDYKARTIRIKNRNKSYAYDFEDIMISKLYKSIYYKYETDNNRRWKTPFSDYGYWFVRFKDDRRFYFTSLMIDTSAKPLIGGAEVKYPLFPLIKRNELTDDEIEHRFESKVKSYMDKNQHLTIHELSNRIKMKGSFKREVNEALSRLKSVKEEDIGAK</sequence>
<evidence type="ECO:0000313" key="3">
    <source>
        <dbReference type="EMBL" id="GJM64283.1"/>
    </source>
</evidence>
<gene>
    <name evidence="3" type="ORF">PEDI_48350</name>
</gene>
<keyword evidence="1" id="KW-0472">Membrane</keyword>
<reference evidence="3 4" key="1">
    <citation type="submission" date="2021-12" db="EMBL/GenBank/DDBJ databases">
        <title>Genome sequencing of bacteria with rrn-lacking chromosome and rrn-plasmid.</title>
        <authorList>
            <person name="Anda M."/>
            <person name="Iwasaki W."/>
        </authorList>
    </citation>
    <scope>NUCLEOTIDE SEQUENCE [LARGE SCALE GENOMIC DNA]</scope>
    <source>
        <strain evidence="3 4">NBRC 15940</strain>
    </source>
</reference>
<feature type="domain" description="PH" evidence="2">
    <location>
        <begin position="7"/>
        <end position="153"/>
    </location>
</feature>